<comment type="subcellular location">
    <subcellularLocation>
        <location evidence="1">Membrane</location>
        <topology evidence="1">Multi-pass membrane protein</topology>
    </subcellularLocation>
</comment>
<comment type="caution">
    <text evidence="6">The sequence shown here is derived from an EMBL/GenBank/DDBJ whole genome shotgun (WGS) entry which is preliminary data.</text>
</comment>
<name>A0A9W8THH9_9PEZI</name>
<dbReference type="EMBL" id="JANPWZ010002306">
    <property type="protein sequence ID" value="KAJ3560135.1"/>
    <property type="molecule type" value="Genomic_DNA"/>
</dbReference>
<dbReference type="VEuPathDB" id="FungiDB:F4678DRAFT_479135"/>
<dbReference type="GO" id="GO:0000329">
    <property type="term" value="C:fungal-type vacuole membrane"/>
    <property type="evidence" value="ECO:0007669"/>
    <property type="project" value="TreeGrafter"/>
</dbReference>
<evidence type="ECO:0000256" key="1">
    <source>
        <dbReference type="ARBA" id="ARBA00004141"/>
    </source>
</evidence>
<evidence type="ECO:0000256" key="5">
    <source>
        <dbReference type="SAM" id="Phobius"/>
    </source>
</evidence>
<sequence>MVLGAGQRSGLITAAGLTIVAFGSSISITSTLIAIIANAAPEDTAIAIACSYLFRSLGTTIGISITTATLQQMLRVSLAEQLGGADRARVIEEQVRLSLDYIRRLDPDVAVIVRQCYAIATQWAFVPVAVFASLAILSSSFIKEKKLDR</sequence>
<dbReference type="PANTHER" id="PTHR23501:SF84">
    <property type="entry name" value="VACUOLAR MEMBRANE AMINO ACID UPTAKE TRANSPORTER FNX2"/>
    <property type="match status" value="1"/>
</dbReference>
<dbReference type="GO" id="GO:0015174">
    <property type="term" value="F:basic amino acid transmembrane transporter activity"/>
    <property type="evidence" value="ECO:0007669"/>
    <property type="project" value="TreeGrafter"/>
</dbReference>
<feature type="transmembrane region" description="Helical" evidence="5">
    <location>
        <begin position="12"/>
        <end position="40"/>
    </location>
</feature>
<evidence type="ECO:0000256" key="4">
    <source>
        <dbReference type="ARBA" id="ARBA00023136"/>
    </source>
</evidence>
<evidence type="ECO:0008006" key="8">
    <source>
        <dbReference type="Google" id="ProtNLM"/>
    </source>
</evidence>
<accession>A0A9W8THH9</accession>
<dbReference type="PANTHER" id="PTHR23501">
    <property type="entry name" value="MAJOR FACILITATOR SUPERFAMILY"/>
    <property type="match status" value="1"/>
</dbReference>
<dbReference type="SUPFAM" id="SSF103473">
    <property type="entry name" value="MFS general substrate transporter"/>
    <property type="match status" value="1"/>
</dbReference>
<evidence type="ECO:0000256" key="2">
    <source>
        <dbReference type="ARBA" id="ARBA00022692"/>
    </source>
</evidence>
<keyword evidence="4 5" id="KW-0472">Membrane</keyword>
<feature type="transmembrane region" description="Helical" evidence="5">
    <location>
        <begin position="123"/>
        <end position="142"/>
    </location>
</feature>
<gene>
    <name evidence="6" type="ORF">NPX13_g9411</name>
</gene>
<dbReference type="Proteomes" id="UP001148614">
    <property type="component" value="Unassembled WGS sequence"/>
</dbReference>
<keyword evidence="2 5" id="KW-0812">Transmembrane</keyword>
<dbReference type="AlphaFoldDB" id="A0A9W8THH9"/>
<dbReference type="InterPro" id="IPR036259">
    <property type="entry name" value="MFS_trans_sf"/>
</dbReference>
<protein>
    <recommendedName>
        <fullName evidence="8">Major facilitator superfamily (MFS) profile domain-containing protein</fullName>
    </recommendedName>
</protein>
<evidence type="ECO:0000256" key="3">
    <source>
        <dbReference type="ARBA" id="ARBA00022989"/>
    </source>
</evidence>
<evidence type="ECO:0000313" key="7">
    <source>
        <dbReference type="Proteomes" id="UP001148614"/>
    </source>
</evidence>
<keyword evidence="3 5" id="KW-1133">Transmembrane helix</keyword>
<organism evidence="6 7">
    <name type="scientific">Xylaria arbuscula</name>
    <dbReference type="NCBI Taxonomy" id="114810"/>
    <lineage>
        <taxon>Eukaryota</taxon>
        <taxon>Fungi</taxon>
        <taxon>Dikarya</taxon>
        <taxon>Ascomycota</taxon>
        <taxon>Pezizomycotina</taxon>
        <taxon>Sordariomycetes</taxon>
        <taxon>Xylariomycetidae</taxon>
        <taxon>Xylariales</taxon>
        <taxon>Xylariaceae</taxon>
        <taxon>Xylaria</taxon>
    </lineage>
</organism>
<keyword evidence="7" id="KW-1185">Reference proteome</keyword>
<proteinExistence type="predicted"/>
<reference evidence="6" key="1">
    <citation type="submission" date="2022-07" db="EMBL/GenBank/DDBJ databases">
        <title>Genome Sequence of Xylaria arbuscula.</title>
        <authorList>
            <person name="Buettner E."/>
        </authorList>
    </citation>
    <scope>NUCLEOTIDE SEQUENCE</scope>
    <source>
        <strain evidence="6">VT107</strain>
    </source>
</reference>
<feature type="transmembrane region" description="Helical" evidence="5">
    <location>
        <begin position="52"/>
        <end position="74"/>
    </location>
</feature>
<evidence type="ECO:0000313" key="6">
    <source>
        <dbReference type="EMBL" id="KAJ3560135.1"/>
    </source>
</evidence>